<dbReference type="Proteomes" id="UP000632498">
    <property type="component" value="Unassembled WGS sequence"/>
</dbReference>
<dbReference type="SUPFAM" id="SSF52172">
    <property type="entry name" value="CheY-like"/>
    <property type="match status" value="1"/>
</dbReference>
<dbReference type="Pfam" id="PF00072">
    <property type="entry name" value="Response_reg"/>
    <property type="match status" value="1"/>
</dbReference>
<proteinExistence type="inferred from homology"/>
<comment type="domain">
    <text evidence="5">Contains a C-terminal catalytic domain, and an N-terminal region which modulates catalytic activity.</text>
</comment>
<comment type="similarity">
    <text evidence="5">Belongs to the CheB family.</text>
</comment>
<dbReference type="GO" id="GO:0005737">
    <property type="term" value="C:cytoplasm"/>
    <property type="evidence" value="ECO:0007669"/>
    <property type="project" value="UniProtKB-SubCell"/>
</dbReference>
<dbReference type="PROSITE" id="PS50122">
    <property type="entry name" value="CHEB"/>
    <property type="match status" value="1"/>
</dbReference>
<evidence type="ECO:0000256" key="2">
    <source>
        <dbReference type="ARBA" id="ARBA00022500"/>
    </source>
</evidence>
<feature type="active site" evidence="5 6">
    <location>
        <position position="291"/>
    </location>
</feature>
<dbReference type="HAMAP" id="MF_00099">
    <property type="entry name" value="CheB_chemtxs"/>
    <property type="match status" value="1"/>
</dbReference>
<dbReference type="AlphaFoldDB" id="A0A917F7C6"/>
<organism evidence="10 11">
    <name type="scientific">Terasakiella brassicae</name>
    <dbReference type="NCBI Taxonomy" id="1634917"/>
    <lineage>
        <taxon>Bacteria</taxon>
        <taxon>Pseudomonadati</taxon>
        <taxon>Pseudomonadota</taxon>
        <taxon>Alphaproteobacteria</taxon>
        <taxon>Rhodospirillales</taxon>
        <taxon>Terasakiellaceae</taxon>
        <taxon>Terasakiella</taxon>
    </lineage>
</organism>
<keyword evidence="1 5" id="KW-0963">Cytoplasm</keyword>
<feature type="domain" description="CheB-type methylesterase" evidence="9">
    <location>
        <begin position="155"/>
        <end position="349"/>
    </location>
</feature>
<dbReference type="GO" id="GO:0050568">
    <property type="term" value="F:protein-glutamine glutaminase activity"/>
    <property type="evidence" value="ECO:0007669"/>
    <property type="project" value="UniProtKB-UniRule"/>
</dbReference>
<evidence type="ECO:0000256" key="7">
    <source>
        <dbReference type="PROSITE-ProRule" id="PRU00169"/>
    </source>
</evidence>
<feature type="modified residue" description="4-aspartylphosphate" evidence="5 7">
    <location>
        <position position="57"/>
    </location>
</feature>
<keyword evidence="5 7" id="KW-0597">Phosphoprotein</keyword>
<dbReference type="Pfam" id="PF01339">
    <property type="entry name" value="CheB_methylest"/>
    <property type="match status" value="1"/>
</dbReference>
<name>A0A917F7C6_9PROT</name>
<dbReference type="GO" id="GO:0006935">
    <property type="term" value="P:chemotaxis"/>
    <property type="evidence" value="ECO:0007669"/>
    <property type="project" value="UniProtKB-UniRule"/>
</dbReference>
<evidence type="ECO:0000256" key="6">
    <source>
        <dbReference type="PROSITE-ProRule" id="PRU00050"/>
    </source>
</evidence>
<dbReference type="InterPro" id="IPR011006">
    <property type="entry name" value="CheY-like_superfamily"/>
</dbReference>
<dbReference type="InterPro" id="IPR035909">
    <property type="entry name" value="CheB_C"/>
</dbReference>
<dbReference type="SUPFAM" id="SSF52738">
    <property type="entry name" value="Methylesterase CheB, C-terminal domain"/>
    <property type="match status" value="1"/>
</dbReference>
<comment type="catalytic activity">
    <reaction evidence="4 5">
        <text>[protein]-L-glutamate 5-O-methyl ester + H2O = L-glutamyl-[protein] + methanol + H(+)</text>
        <dbReference type="Rhea" id="RHEA:23236"/>
        <dbReference type="Rhea" id="RHEA-COMP:10208"/>
        <dbReference type="Rhea" id="RHEA-COMP:10311"/>
        <dbReference type="ChEBI" id="CHEBI:15377"/>
        <dbReference type="ChEBI" id="CHEBI:15378"/>
        <dbReference type="ChEBI" id="CHEBI:17790"/>
        <dbReference type="ChEBI" id="CHEBI:29973"/>
        <dbReference type="ChEBI" id="CHEBI:82795"/>
        <dbReference type="EC" id="3.1.1.61"/>
    </reaction>
</comment>
<feature type="active site" evidence="5 6">
    <location>
        <position position="195"/>
    </location>
</feature>
<dbReference type="CDD" id="cd17541">
    <property type="entry name" value="REC_CheB-like"/>
    <property type="match status" value="1"/>
</dbReference>
<keyword evidence="3 5" id="KW-0378">Hydrolase</keyword>
<dbReference type="EC" id="3.5.1.44" evidence="5"/>
<dbReference type="CDD" id="cd16432">
    <property type="entry name" value="CheB_Rec"/>
    <property type="match status" value="1"/>
</dbReference>
<dbReference type="PANTHER" id="PTHR42872:SF6">
    <property type="entry name" value="PROTEIN-GLUTAMATE METHYLESTERASE_PROTEIN-GLUTAMINE GLUTAMINASE"/>
    <property type="match status" value="1"/>
</dbReference>
<evidence type="ECO:0000256" key="1">
    <source>
        <dbReference type="ARBA" id="ARBA00022490"/>
    </source>
</evidence>
<comment type="caution">
    <text evidence="10">The sequence shown here is derived from an EMBL/GenBank/DDBJ whole genome shotgun (WGS) entry which is preliminary data.</text>
</comment>
<dbReference type="InterPro" id="IPR000673">
    <property type="entry name" value="Sig_transdc_resp-reg_Me-estase"/>
</dbReference>
<dbReference type="PANTHER" id="PTHR42872">
    <property type="entry name" value="PROTEIN-GLUTAMATE METHYLESTERASE/PROTEIN-GLUTAMINE GLUTAMINASE"/>
    <property type="match status" value="1"/>
</dbReference>
<dbReference type="Gene3D" id="3.40.50.2300">
    <property type="match status" value="1"/>
</dbReference>
<evidence type="ECO:0000259" key="8">
    <source>
        <dbReference type="PROSITE" id="PS50110"/>
    </source>
</evidence>
<reference evidence="10" key="1">
    <citation type="journal article" date="2014" name="Int. J. Syst. Evol. Microbiol.">
        <title>Complete genome sequence of Corynebacterium casei LMG S-19264T (=DSM 44701T), isolated from a smear-ripened cheese.</title>
        <authorList>
            <consortium name="US DOE Joint Genome Institute (JGI-PGF)"/>
            <person name="Walter F."/>
            <person name="Albersmeier A."/>
            <person name="Kalinowski J."/>
            <person name="Ruckert C."/>
        </authorList>
    </citation>
    <scope>NUCLEOTIDE SEQUENCE</scope>
    <source>
        <strain evidence="10">CGMCC 1.15254</strain>
    </source>
</reference>
<keyword evidence="11" id="KW-1185">Reference proteome</keyword>
<evidence type="ECO:0000256" key="5">
    <source>
        <dbReference type="HAMAP-Rule" id="MF_00099"/>
    </source>
</evidence>
<evidence type="ECO:0000313" key="11">
    <source>
        <dbReference type="Proteomes" id="UP000632498"/>
    </source>
</evidence>
<dbReference type="InterPro" id="IPR001789">
    <property type="entry name" value="Sig_transdc_resp-reg_receiver"/>
</dbReference>
<keyword evidence="2 5" id="KW-0145">Chemotaxis</keyword>
<evidence type="ECO:0000313" key="10">
    <source>
        <dbReference type="EMBL" id="GGF50966.1"/>
    </source>
</evidence>
<comment type="PTM">
    <text evidence="5">Phosphorylated by CheA. Phosphorylation of the N-terminal regulatory domain activates the methylesterase activity.</text>
</comment>
<dbReference type="GO" id="GO:0000156">
    <property type="term" value="F:phosphorelay response regulator activity"/>
    <property type="evidence" value="ECO:0007669"/>
    <property type="project" value="InterPro"/>
</dbReference>
<dbReference type="SMART" id="SM00448">
    <property type="entry name" value="REC"/>
    <property type="match status" value="1"/>
</dbReference>
<dbReference type="PROSITE" id="PS50110">
    <property type="entry name" value="RESPONSE_REGULATORY"/>
    <property type="match status" value="1"/>
</dbReference>
<dbReference type="RefSeq" id="WP_188659683.1">
    <property type="nucleotide sequence ID" value="NZ_BMHV01000001.1"/>
</dbReference>
<dbReference type="NCBIfam" id="NF001965">
    <property type="entry name" value="PRK00742.1"/>
    <property type="match status" value="1"/>
</dbReference>
<evidence type="ECO:0000256" key="4">
    <source>
        <dbReference type="ARBA" id="ARBA00048267"/>
    </source>
</evidence>
<accession>A0A917F7C6</accession>
<evidence type="ECO:0000259" key="9">
    <source>
        <dbReference type="PROSITE" id="PS50122"/>
    </source>
</evidence>
<comment type="subcellular location">
    <subcellularLocation>
        <location evidence="5">Cytoplasm</location>
    </subcellularLocation>
</comment>
<sequence>MTRAIKVLIVDDSALIREMLASIINSDPALTVVGTAPDALKAREMIKRLNPDVVTLDIEMPKMNGIDFLRKIMKLRPMPVVMISTMTQNSAAITLEALEIGAVDFVAKPKHDVERELGEKAKEIIAKVKTAANAKVKPLEQTIFPVVKEPMVAMPGSALQYNMIVIGASTGGVEALRTIFSDLPKEMPPIFVVQHMPKQFTKTFAQRLNGLGQLNVHEAEDYMIARSGHVYIAPGDRHLRVAKSKGEVVCRLMEGNPVSGHIPSVDVLFDSVCHVDPRRTIGVILSGMGKDGAESMLKMHQAGSYTVGQDEQSCVVYGMPKAAYEKGGVDVQADLNKIADVLISLCYKNEETE</sequence>
<dbReference type="EMBL" id="BMHV01000001">
    <property type="protein sequence ID" value="GGF50966.1"/>
    <property type="molecule type" value="Genomic_DNA"/>
</dbReference>
<dbReference type="GO" id="GO:0008984">
    <property type="term" value="F:protein-glutamate methylesterase activity"/>
    <property type="evidence" value="ECO:0007669"/>
    <property type="project" value="UniProtKB-UniRule"/>
</dbReference>
<feature type="active site" evidence="5 6">
    <location>
        <position position="169"/>
    </location>
</feature>
<dbReference type="InterPro" id="IPR008248">
    <property type="entry name" value="CheB-like"/>
</dbReference>
<dbReference type="NCBIfam" id="NF009206">
    <property type="entry name" value="PRK12555.1"/>
    <property type="match status" value="1"/>
</dbReference>
<comment type="function">
    <text evidence="5">Involved in chemotaxis. Part of a chemotaxis signal transduction system that modulates chemotaxis in response to various stimuli. Catalyzes the demethylation of specific methylglutamate residues introduced into the chemoreceptors (methyl-accepting chemotaxis proteins or MCP) by CheR. Also mediates the irreversible deamidation of specific glutamine residues to glutamic acid.</text>
</comment>
<dbReference type="PIRSF" id="PIRSF000876">
    <property type="entry name" value="RR_chemtxs_CheB"/>
    <property type="match status" value="1"/>
</dbReference>
<dbReference type="EC" id="3.1.1.61" evidence="5"/>
<evidence type="ECO:0000256" key="3">
    <source>
        <dbReference type="ARBA" id="ARBA00022801"/>
    </source>
</evidence>
<reference evidence="10" key="2">
    <citation type="submission" date="2020-09" db="EMBL/GenBank/DDBJ databases">
        <authorList>
            <person name="Sun Q."/>
            <person name="Zhou Y."/>
        </authorList>
    </citation>
    <scope>NUCLEOTIDE SEQUENCE</scope>
    <source>
        <strain evidence="10">CGMCC 1.15254</strain>
    </source>
</reference>
<dbReference type="Gene3D" id="3.40.50.180">
    <property type="entry name" value="Methylesterase CheB, C-terminal domain"/>
    <property type="match status" value="1"/>
</dbReference>
<gene>
    <name evidence="5 10" type="primary">cheB</name>
    <name evidence="10" type="ORF">GCM10011332_00250</name>
</gene>
<feature type="domain" description="Response regulatory" evidence="8">
    <location>
        <begin position="6"/>
        <end position="123"/>
    </location>
</feature>
<comment type="catalytic activity">
    <reaction evidence="5">
        <text>L-glutaminyl-[protein] + H2O = L-glutamyl-[protein] + NH4(+)</text>
        <dbReference type="Rhea" id="RHEA:16441"/>
        <dbReference type="Rhea" id="RHEA-COMP:10207"/>
        <dbReference type="Rhea" id="RHEA-COMP:10208"/>
        <dbReference type="ChEBI" id="CHEBI:15377"/>
        <dbReference type="ChEBI" id="CHEBI:28938"/>
        <dbReference type="ChEBI" id="CHEBI:29973"/>
        <dbReference type="ChEBI" id="CHEBI:30011"/>
        <dbReference type="EC" id="3.5.1.44"/>
    </reaction>
</comment>
<protein>
    <recommendedName>
        <fullName evidence="5">Protein-glutamate methylesterase/protein-glutamine glutaminase</fullName>
        <ecNumber evidence="5">3.1.1.61</ecNumber>
        <ecNumber evidence="5">3.5.1.44</ecNumber>
    </recommendedName>
</protein>